<dbReference type="SMART" id="SM00052">
    <property type="entry name" value="EAL"/>
    <property type="match status" value="1"/>
</dbReference>
<dbReference type="Gene3D" id="3.30.450.20">
    <property type="entry name" value="PAS domain"/>
    <property type="match status" value="4"/>
</dbReference>
<dbReference type="PANTHER" id="PTHR44757:SF2">
    <property type="entry name" value="BIOFILM ARCHITECTURE MAINTENANCE PROTEIN MBAA"/>
    <property type="match status" value="1"/>
</dbReference>
<dbReference type="Pfam" id="PF00563">
    <property type="entry name" value="EAL"/>
    <property type="match status" value="1"/>
</dbReference>
<dbReference type="PROSITE" id="PS50887">
    <property type="entry name" value="GGDEF"/>
    <property type="match status" value="1"/>
</dbReference>
<dbReference type="InterPro" id="IPR000014">
    <property type="entry name" value="PAS"/>
</dbReference>
<dbReference type="CDD" id="cd01949">
    <property type="entry name" value="GGDEF"/>
    <property type="match status" value="1"/>
</dbReference>
<feature type="domain" description="EAL" evidence="6">
    <location>
        <begin position="724"/>
        <end position="976"/>
    </location>
</feature>
<evidence type="ECO:0000259" key="4">
    <source>
        <dbReference type="PROSITE" id="PS50112"/>
    </source>
</evidence>
<sequence>MLEQFRRDTRAAEERTAARADLVAEWVTSTFSASEALLASVSARIEGNELPAELGGWLAALSDELPFLDRISVLDSQGRVLVSSRDAYPPGYALGGLPYHRDLLQAPAGERLITPLFWSHFVQKFRVVHAQRLAGGGIVSAELELSAFSHALDRLSLAAGQSTAIIDTQMQLIARRPVFGGEDPLEVLGEQISEPLTRDFIDSGQQRDSFRTDSPLDGEDRYYTMRRVGELPFVAVIGEEVSTVLTGWMHRLWLRLAIAGTVIGLGGLVLRHYLNRLRLEGEVRQRVAEREQARRESQSREARLQALVGSIQDMIFVFDGTGRFVFVHAPDPSELLLDSRDLIGRHYREALPVDLAEQLAAAFAELRDGGGPVEYDYRLEIGGEWRHFRSVLSALGTRGPDAGGALAVVRDVSEERATEAQLRIAATAFETHLGMLITDAEGIILRVNDTFTRITGYAEEEVLGRNPRLLSSGLHDDAFYAGLWDSVSRHGSWQGEIWNRRRNGEVFPEWLTISAVRNAEGELTHYVATFSDLTERKAAEQEIHQLAFFDSLTGLPNRRLLMDRLEGVLRDSYRNGRFGALMFLDLDNFKQVNDTLGHHSGDQLLRSVARRLGAVVRDTDTLARLGGDEFALLLHDLGERPEEVAVIAERVAHKLLSALQAPVLLGGERLMVTGSLGITLFRDHETSLDEVLQQADMALFQAKGAGRNTLSFFDPEMQVRLQARARLEADLRQALPREEFHLHYQPQVTDSGEIRGVEALLRWQHPRRGAVSPGEFIPLAEENRLIVAIGAWVLESACRQLAAWAADPARRHLTLAVNVSPRQFREVDFVERVVAILDATRAPAERLKLEVTESLFLEERDEARAKMLRLRERGVRFSLDDFGTGYSSLSYIKRLPLDQLKIDQSFVRDLLVDEASAAIVASIIALARSLELEVIAEGVETEAQRDWLIAHECHAFQGYLFSRPLPLEELHLSKAC</sequence>
<dbReference type="Pfam" id="PF08448">
    <property type="entry name" value="PAS_4"/>
    <property type="match status" value="1"/>
</dbReference>
<dbReference type="FunFam" id="3.20.20.450:FF:000001">
    <property type="entry name" value="Cyclic di-GMP phosphodiesterase yahA"/>
    <property type="match status" value="1"/>
</dbReference>
<dbReference type="AlphaFoldDB" id="A0A7X4W2R8"/>
<gene>
    <name evidence="8" type="ORF">GRB96_02525</name>
</gene>
<dbReference type="CDD" id="cd12914">
    <property type="entry name" value="PDC1_DGC_like"/>
    <property type="match status" value="1"/>
</dbReference>
<proteinExistence type="predicted"/>
<dbReference type="Proteomes" id="UP000487929">
    <property type="component" value="Unassembled WGS sequence"/>
</dbReference>
<dbReference type="CDD" id="cd12915">
    <property type="entry name" value="PDC2_DGC_like"/>
    <property type="match status" value="1"/>
</dbReference>
<dbReference type="CDD" id="cd00130">
    <property type="entry name" value="PAS"/>
    <property type="match status" value="2"/>
</dbReference>
<evidence type="ECO:0000259" key="5">
    <source>
        <dbReference type="PROSITE" id="PS50113"/>
    </source>
</evidence>
<keyword evidence="9" id="KW-1185">Reference proteome</keyword>
<dbReference type="InterPro" id="IPR035919">
    <property type="entry name" value="EAL_sf"/>
</dbReference>
<dbReference type="Pfam" id="PF13426">
    <property type="entry name" value="PAS_9"/>
    <property type="match status" value="1"/>
</dbReference>
<dbReference type="InterPro" id="IPR052155">
    <property type="entry name" value="Biofilm_reg_signaling"/>
</dbReference>
<dbReference type="SMART" id="SM00086">
    <property type="entry name" value="PAC"/>
    <property type="match status" value="2"/>
</dbReference>
<keyword evidence="3" id="KW-0472">Membrane</keyword>
<dbReference type="PROSITE" id="PS50883">
    <property type="entry name" value="EAL"/>
    <property type="match status" value="1"/>
</dbReference>
<dbReference type="PROSITE" id="PS50113">
    <property type="entry name" value="PAC"/>
    <property type="match status" value="1"/>
</dbReference>
<organism evidence="8 9">
    <name type="scientific">Halomonas alimentaria</name>
    <dbReference type="NCBI Taxonomy" id="147248"/>
    <lineage>
        <taxon>Bacteria</taxon>
        <taxon>Pseudomonadati</taxon>
        <taxon>Pseudomonadota</taxon>
        <taxon>Gammaproteobacteria</taxon>
        <taxon>Oceanospirillales</taxon>
        <taxon>Halomonadaceae</taxon>
        <taxon>Halomonas</taxon>
    </lineage>
</organism>
<dbReference type="InterPro" id="IPR001610">
    <property type="entry name" value="PAC"/>
</dbReference>
<dbReference type="SUPFAM" id="SSF141868">
    <property type="entry name" value="EAL domain-like"/>
    <property type="match status" value="1"/>
</dbReference>
<dbReference type="SUPFAM" id="SSF55073">
    <property type="entry name" value="Nucleotide cyclase"/>
    <property type="match status" value="1"/>
</dbReference>
<dbReference type="OrthoDB" id="9804951at2"/>
<dbReference type="SUPFAM" id="SSF55785">
    <property type="entry name" value="PYP-like sensor domain (PAS domain)"/>
    <property type="match status" value="2"/>
</dbReference>
<dbReference type="InterPro" id="IPR035965">
    <property type="entry name" value="PAS-like_dom_sf"/>
</dbReference>
<dbReference type="Pfam" id="PF00990">
    <property type="entry name" value="GGDEF"/>
    <property type="match status" value="1"/>
</dbReference>
<dbReference type="Gene3D" id="3.20.20.450">
    <property type="entry name" value="EAL domain"/>
    <property type="match status" value="1"/>
</dbReference>
<dbReference type="NCBIfam" id="TIGR00229">
    <property type="entry name" value="sensory_box"/>
    <property type="match status" value="2"/>
</dbReference>
<dbReference type="SMART" id="SM00267">
    <property type="entry name" value="GGDEF"/>
    <property type="match status" value="1"/>
</dbReference>
<feature type="transmembrane region" description="Helical" evidence="3">
    <location>
        <begin position="252"/>
        <end position="274"/>
    </location>
</feature>
<dbReference type="CDD" id="cd01948">
    <property type="entry name" value="EAL"/>
    <property type="match status" value="1"/>
</dbReference>
<evidence type="ECO:0000313" key="9">
    <source>
        <dbReference type="Proteomes" id="UP000487929"/>
    </source>
</evidence>
<dbReference type="InterPro" id="IPR000700">
    <property type="entry name" value="PAS-assoc_C"/>
</dbReference>
<feature type="domain" description="PAC" evidence="5">
    <location>
        <begin position="493"/>
        <end position="545"/>
    </location>
</feature>
<dbReference type="PANTHER" id="PTHR44757">
    <property type="entry name" value="DIGUANYLATE CYCLASE DGCP"/>
    <property type="match status" value="1"/>
</dbReference>
<dbReference type="EMBL" id="WUTT01000001">
    <property type="protein sequence ID" value="NAW33298.1"/>
    <property type="molecule type" value="Genomic_DNA"/>
</dbReference>
<accession>A0A7X4W2R8</accession>
<evidence type="ECO:0000256" key="2">
    <source>
        <dbReference type="ARBA" id="ARBA00022636"/>
    </source>
</evidence>
<name>A0A7X4W2R8_9GAMM</name>
<dbReference type="EC" id="3.1.4.52" evidence="1"/>
<dbReference type="InterPro" id="IPR029787">
    <property type="entry name" value="Nucleotide_cyclase"/>
</dbReference>
<evidence type="ECO:0000259" key="6">
    <source>
        <dbReference type="PROSITE" id="PS50883"/>
    </source>
</evidence>
<feature type="domain" description="GGDEF" evidence="7">
    <location>
        <begin position="577"/>
        <end position="715"/>
    </location>
</feature>
<feature type="domain" description="PAS" evidence="4">
    <location>
        <begin position="418"/>
        <end position="477"/>
    </location>
</feature>
<dbReference type="Gene3D" id="3.30.70.270">
    <property type="match status" value="1"/>
</dbReference>
<evidence type="ECO:0000313" key="8">
    <source>
        <dbReference type="EMBL" id="NAW33298.1"/>
    </source>
</evidence>
<comment type="caution">
    <text evidence="8">The sequence shown here is derived from an EMBL/GenBank/DDBJ whole genome shotgun (WGS) entry which is preliminary data.</text>
</comment>
<keyword evidence="3" id="KW-0812">Transmembrane</keyword>
<dbReference type="InterPro" id="IPR013656">
    <property type="entry name" value="PAS_4"/>
</dbReference>
<dbReference type="InterPro" id="IPR043128">
    <property type="entry name" value="Rev_trsase/Diguanyl_cyclase"/>
</dbReference>
<protein>
    <recommendedName>
        <fullName evidence="1">cyclic-guanylate-specific phosphodiesterase</fullName>
        <ecNumber evidence="1">3.1.4.52</ecNumber>
    </recommendedName>
</protein>
<keyword evidence="2" id="KW-0973">c-di-GMP</keyword>
<evidence type="ECO:0000256" key="3">
    <source>
        <dbReference type="SAM" id="Phobius"/>
    </source>
</evidence>
<evidence type="ECO:0000259" key="7">
    <source>
        <dbReference type="PROSITE" id="PS50887"/>
    </source>
</evidence>
<keyword evidence="3" id="KW-1133">Transmembrane helix</keyword>
<dbReference type="SMART" id="SM00091">
    <property type="entry name" value="PAS"/>
    <property type="match status" value="2"/>
</dbReference>
<dbReference type="InterPro" id="IPR001633">
    <property type="entry name" value="EAL_dom"/>
</dbReference>
<dbReference type="GO" id="GO:0071111">
    <property type="term" value="F:cyclic-guanylate-specific phosphodiesterase activity"/>
    <property type="evidence" value="ECO:0007669"/>
    <property type="project" value="UniProtKB-EC"/>
</dbReference>
<evidence type="ECO:0000256" key="1">
    <source>
        <dbReference type="ARBA" id="ARBA00012282"/>
    </source>
</evidence>
<dbReference type="InterPro" id="IPR000160">
    <property type="entry name" value="GGDEF_dom"/>
</dbReference>
<dbReference type="NCBIfam" id="TIGR00254">
    <property type="entry name" value="GGDEF"/>
    <property type="match status" value="1"/>
</dbReference>
<reference evidence="8 9" key="1">
    <citation type="submission" date="2019-12" db="EMBL/GenBank/DDBJ databases">
        <title>Draft genome sequencing of Halomonas alimentaria DSM 15356.</title>
        <authorList>
            <person name="Pandiyan K."/>
            <person name="Kushwaha P."/>
            <person name="Gowdham M."/>
            <person name="Chakdar H."/>
            <person name="Singh A."/>
            <person name="Kumar M."/>
            <person name="Saxena A.K."/>
        </authorList>
    </citation>
    <scope>NUCLEOTIDE SEQUENCE [LARGE SCALE GENOMIC DNA]</scope>
    <source>
        <strain evidence="8 9">DSM 15356</strain>
    </source>
</reference>
<dbReference type="PROSITE" id="PS50112">
    <property type="entry name" value="PAS"/>
    <property type="match status" value="1"/>
</dbReference>